<reference evidence="2 3" key="1">
    <citation type="submission" date="2017-02" db="EMBL/GenBank/DDBJ databases">
        <authorList>
            <person name="Peterson S.W."/>
        </authorList>
    </citation>
    <scope>NUCLEOTIDE SEQUENCE [LARGE SCALE GENOMIC DNA]</scope>
    <source>
        <strain evidence="2 3">DSM 22335</strain>
    </source>
</reference>
<dbReference type="EMBL" id="FUWH01000004">
    <property type="protein sequence ID" value="SJZ77642.1"/>
    <property type="molecule type" value="Genomic_DNA"/>
</dbReference>
<keyword evidence="3" id="KW-1185">Reference proteome</keyword>
<organism evidence="2 3">
    <name type="scientific">Sediminibacterium ginsengisoli</name>
    <dbReference type="NCBI Taxonomy" id="413434"/>
    <lineage>
        <taxon>Bacteria</taxon>
        <taxon>Pseudomonadati</taxon>
        <taxon>Bacteroidota</taxon>
        <taxon>Chitinophagia</taxon>
        <taxon>Chitinophagales</taxon>
        <taxon>Chitinophagaceae</taxon>
        <taxon>Sediminibacterium</taxon>
    </lineage>
</organism>
<gene>
    <name evidence="2" type="ORF">SAMN04488132_104222</name>
</gene>
<evidence type="ECO:0000313" key="2">
    <source>
        <dbReference type="EMBL" id="SJZ77642.1"/>
    </source>
</evidence>
<name>A0A1T4NEE5_9BACT</name>
<protein>
    <submittedName>
        <fullName evidence="2">Outer membrane protein beta-barrel domain-containing protein</fullName>
    </submittedName>
</protein>
<dbReference type="Proteomes" id="UP000190888">
    <property type="component" value="Unassembled WGS sequence"/>
</dbReference>
<dbReference type="Pfam" id="PF13568">
    <property type="entry name" value="OMP_b-brl_2"/>
    <property type="match status" value="1"/>
</dbReference>
<dbReference type="InterPro" id="IPR025665">
    <property type="entry name" value="Beta-barrel_OMP_2"/>
</dbReference>
<sequence length="254" mass="28720">MTRQTTKDHFTLTNPRYSILLKQLVFVTALLVFVKAARAQKEIYRMNHDNLPYYFGLTLGYNTSYLQVSKSPKFLQSDSIMSAEPVSSGGIAMGLLATLRLNDHFQFRANPQLVIGGSKYIAYTLGSSKPGEALYQKQVLPATLVSFPFQFKFNSDRIGNFRTYLMAGMKFDMDLSSNSAARNADDILKLKRYDLGYEAGIGFNFFLPFVTVSPEIKISNGITNIHQLDPSLKYSNIFDKIQSRMIVFSIHLED</sequence>
<dbReference type="STRING" id="413434.SAMN04488132_104222"/>
<dbReference type="AlphaFoldDB" id="A0A1T4NEE5"/>
<evidence type="ECO:0000313" key="3">
    <source>
        <dbReference type="Proteomes" id="UP000190888"/>
    </source>
</evidence>
<proteinExistence type="predicted"/>
<dbReference type="RefSeq" id="WP_245825628.1">
    <property type="nucleotide sequence ID" value="NZ_FUWH01000004.1"/>
</dbReference>
<evidence type="ECO:0000259" key="1">
    <source>
        <dbReference type="Pfam" id="PF13568"/>
    </source>
</evidence>
<feature type="domain" description="Outer membrane protein beta-barrel" evidence="1">
    <location>
        <begin position="55"/>
        <end position="226"/>
    </location>
</feature>
<accession>A0A1T4NEE5</accession>